<organism evidence="1 3">
    <name type="scientific">Streptomyces caniferus</name>
    <dbReference type="NCBI Taxonomy" id="285557"/>
    <lineage>
        <taxon>Bacteria</taxon>
        <taxon>Bacillati</taxon>
        <taxon>Actinomycetota</taxon>
        <taxon>Actinomycetes</taxon>
        <taxon>Kitasatosporales</taxon>
        <taxon>Streptomycetaceae</taxon>
        <taxon>Streptomyces</taxon>
    </lineage>
</organism>
<evidence type="ECO:0008006" key="5">
    <source>
        <dbReference type="Google" id="ProtNLM"/>
    </source>
</evidence>
<name>A0A640S7X6_9ACTN</name>
<evidence type="ECO:0000313" key="2">
    <source>
        <dbReference type="EMBL" id="WUS20990.1"/>
    </source>
</evidence>
<evidence type="ECO:0000313" key="4">
    <source>
        <dbReference type="Proteomes" id="UP001432292"/>
    </source>
</evidence>
<dbReference type="GeneID" id="96640568"/>
<dbReference type="RefSeq" id="WP_159472318.1">
    <property type="nucleotide sequence ID" value="NZ_BAAATH010000004.1"/>
</dbReference>
<accession>A0A640S7X6</accession>
<dbReference type="AlphaFoldDB" id="A0A640S7X6"/>
<proteinExistence type="predicted"/>
<reference evidence="2" key="2">
    <citation type="submission" date="2022-10" db="EMBL/GenBank/DDBJ databases">
        <title>The complete genomes of actinobacterial strains from the NBC collection.</title>
        <authorList>
            <person name="Joergensen T.S."/>
            <person name="Alvarez Arevalo M."/>
            <person name="Sterndorff E.B."/>
            <person name="Faurdal D."/>
            <person name="Vuksanovic O."/>
            <person name="Mourched A.-S."/>
            <person name="Charusanti P."/>
            <person name="Shaw S."/>
            <person name="Blin K."/>
            <person name="Weber T."/>
        </authorList>
    </citation>
    <scope>NUCLEOTIDE SEQUENCE</scope>
    <source>
        <strain evidence="2">NBC_01256</strain>
    </source>
</reference>
<reference evidence="1 3" key="1">
    <citation type="submission" date="2019-12" db="EMBL/GenBank/DDBJ databases">
        <title>Whole genome shotgun sequence of Streptomyces caniferus NBRC 15389.</title>
        <authorList>
            <person name="Ichikawa N."/>
            <person name="Kimura A."/>
            <person name="Kitahashi Y."/>
            <person name="Komaki H."/>
            <person name="Tamura T."/>
        </authorList>
    </citation>
    <scope>NUCLEOTIDE SEQUENCE [LARGE SCALE GENOMIC DNA]</scope>
    <source>
        <strain evidence="1 3">NBRC 15389</strain>
    </source>
</reference>
<dbReference type="Proteomes" id="UP001432292">
    <property type="component" value="Chromosome"/>
</dbReference>
<dbReference type="OrthoDB" id="3543549at2"/>
<sequence length="69" mass="7387">MTSVELTAPEVARWALHAGLPLPDERHTDVAATANYIHTVIRTLRELDFGETPPAAAYSIEGTAADATL</sequence>
<evidence type="ECO:0000313" key="3">
    <source>
        <dbReference type="Proteomes" id="UP000435837"/>
    </source>
</evidence>
<gene>
    <name evidence="2" type="ORF">OG727_01000</name>
    <name evidence="1" type="ORF">Scani_19830</name>
</gene>
<protein>
    <recommendedName>
        <fullName evidence="5">Amidase</fullName>
    </recommendedName>
</protein>
<dbReference type="EMBL" id="BLIN01000003">
    <property type="protein sequence ID" value="GFE05715.1"/>
    <property type="molecule type" value="Genomic_DNA"/>
</dbReference>
<keyword evidence="4" id="KW-1185">Reference proteome</keyword>
<evidence type="ECO:0000313" key="1">
    <source>
        <dbReference type="EMBL" id="GFE05715.1"/>
    </source>
</evidence>
<dbReference type="EMBL" id="CP108473">
    <property type="protein sequence ID" value="WUS20990.1"/>
    <property type="molecule type" value="Genomic_DNA"/>
</dbReference>
<dbReference type="Proteomes" id="UP000435837">
    <property type="component" value="Unassembled WGS sequence"/>
</dbReference>